<comment type="caution">
    <text evidence="8">The sequence shown here is derived from an EMBL/GenBank/DDBJ whole genome shotgun (WGS) entry which is preliminary data.</text>
</comment>
<feature type="transmembrane region" description="Helical" evidence="6">
    <location>
        <begin position="99"/>
        <end position="121"/>
    </location>
</feature>
<dbReference type="EMBL" id="JACHGY010000001">
    <property type="protein sequence ID" value="MBB6430751.1"/>
    <property type="molecule type" value="Genomic_DNA"/>
</dbReference>
<sequence>MHRTPNFIFPHGLAALLLCALLSVSAWSQEASNGVAPEGAEQRLAELAERYAGAADESSKPVAAESVDTESAEIEDTPLGFAAQVDDSAASIEPPAGGWALSTLAALGVVIAMIFGARWLYTKMGGAVVARPSPVVEVLSRTPVAPKNHVLLLRVGQRVLVVGDSSSGLNTLADVTDPEEVASLLQAVSTHSDRSVSKNFNSLVSRFNTEYDGKARVGLEGGDASEVHLDRTRDSLSGLASKLRNLGGRGGAV</sequence>
<keyword evidence="5 6" id="KW-0472">Membrane</keyword>
<comment type="subcellular location">
    <subcellularLocation>
        <location evidence="1">Cell membrane</location>
    </subcellularLocation>
</comment>
<feature type="chain" id="PRO_5031390457" evidence="7">
    <location>
        <begin position="29"/>
        <end position="253"/>
    </location>
</feature>
<evidence type="ECO:0000256" key="5">
    <source>
        <dbReference type="ARBA" id="ARBA00023136"/>
    </source>
</evidence>
<dbReference type="AlphaFoldDB" id="A0A7X0H7M2"/>
<dbReference type="GO" id="GO:0016020">
    <property type="term" value="C:membrane"/>
    <property type="evidence" value="ECO:0007669"/>
    <property type="project" value="InterPro"/>
</dbReference>
<keyword evidence="8" id="KW-0282">Flagellum</keyword>
<organism evidence="8 9">
    <name type="scientific">Algisphaera agarilytica</name>
    <dbReference type="NCBI Taxonomy" id="1385975"/>
    <lineage>
        <taxon>Bacteria</taxon>
        <taxon>Pseudomonadati</taxon>
        <taxon>Planctomycetota</taxon>
        <taxon>Phycisphaerae</taxon>
        <taxon>Phycisphaerales</taxon>
        <taxon>Phycisphaeraceae</taxon>
        <taxon>Algisphaera</taxon>
    </lineage>
</organism>
<dbReference type="Proteomes" id="UP000541810">
    <property type="component" value="Unassembled WGS sequence"/>
</dbReference>
<evidence type="ECO:0000256" key="1">
    <source>
        <dbReference type="ARBA" id="ARBA00004236"/>
    </source>
</evidence>
<dbReference type="RefSeq" id="WP_184678248.1">
    <property type="nucleotide sequence ID" value="NZ_JACHGY010000001.1"/>
</dbReference>
<keyword evidence="4 6" id="KW-1133">Transmembrane helix</keyword>
<keyword evidence="8" id="KW-0966">Cell projection</keyword>
<gene>
    <name evidence="8" type="ORF">HNQ40_002557</name>
</gene>
<protein>
    <submittedName>
        <fullName evidence="8">Flagellar biogenesis protein FliO</fullName>
    </submittedName>
</protein>
<evidence type="ECO:0000313" key="9">
    <source>
        <dbReference type="Proteomes" id="UP000541810"/>
    </source>
</evidence>
<keyword evidence="7" id="KW-0732">Signal</keyword>
<name>A0A7X0H7M2_9BACT</name>
<evidence type="ECO:0000313" key="8">
    <source>
        <dbReference type="EMBL" id="MBB6430751.1"/>
    </source>
</evidence>
<dbReference type="InterPro" id="IPR022781">
    <property type="entry name" value="Flagellar_biosynth_FliO"/>
</dbReference>
<reference evidence="8 9" key="1">
    <citation type="submission" date="2020-08" db="EMBL/GenBank/DDBJ databases">
        <title>Genomic Encyclopedia of Type Strains, Phase IV (KMG-IV): sequencing the most valuable type-strain genomes for metagenomic binning, comparative biology and taxonomic classification.</title>
        <authorList>
            <person name="Goeker M."/>
        </authorList>
    </citation>
    <scope>NUCLEOTIDE SEQUENCE [LARGE SCALE GENOMIC DNA]</scope>
    <source>
        <strain evidence="8 9">DSM 103725</strain>
    </source>
</reference>
<evidence type="ECO:0000256" key="2">
    <source>
        <dbReference type="ARBA" id="ARBA00022475"/>
    </source>
</evidence>
<keyword evidence="9" id="KW-1185">Reference proteome</keyword>
<feature type="signal peptide" evidence="7">
    <location>
        <begin position="1"/>
        <end position="28"/>
    </location>
</feature>
<keyword evidence="8" id="KW-0969">Cilium</keyword>
<dbReference type="GO" id="GO:0044781">
    <property type="term" value="P:bacterial-type flagellum organization"/>
    <property type="evidence" value="ECO:0007669"/>
    <property type="project" value="InterPro"/>
</dbReference>
<evidence type="ECO:0000256" key="6">
    <source>
        <dbReference type="SAM" id="Phobius"/>
    </source>
</evidence>
<keyword evidence="3 6" id="KW-0812">Transmembrane</keyword>
<keyword evidence="2" id="KW-1003">Cell membrane</keyword>
<proteinExistence type="predicted"/>
<evidence type="ECO:0000256" key="3">
    <source>
        <dbReference type="ARBA" id="ARBA00022692"/>
    </source>
</evidence>
<evidence type="ECO:0000256" key="4">
    <source>
        <dbReference type="ARBA" id="ARBA00022989"/>
    </source>
</evidence>
<evidence type="ECO:0000256" key="7">
    <source>
        <dbReference type="SAM" id="SignalP"/>
    </source>
</evidence>
<accession>A0A7X0H7M2</accession>
<dbReference type="Pfam" id="PF04347">
    <property type="entry name" value="FliO"/>
    <property type="match status" value="1"/>
</dbReference>